<reference evidence="3" key="1">
    <citation type="submission" date="2020-11" db="EMBL/GenBank/DDBJ databases">
        <title>Bacterial whole genome sequence for Caenimonas sp. DR4.4.</title>
        <authorList>
            <person name="Le V."/>
            <person name="Ko S.-R."/>
            <person name="Ahn C.-Y."/>
            <person name="Oh H.-M."/>
        </authorList>
    </citation>
    <scope>NUCLEOTIDE SEQUENCE</scope>
    <source>
        <strain evidence="3">DR4.4</strain>
    </source>
</reference>
<evidence type="ECO:0000313" key="3">
    <source>
        <dbReference type="EMBL" id="MBG9388529.1"/>
    </source>
</evidence>
<keyword evidence="4" id="KW-1185">Reference proteome</keyword>
<dbReference type="Pfam" id="PF02567">
    <property type="entry name" value="PhzC-PhzF"/>
    <property type="match status" value="1"/>
</dbReference>
<protein>
    <submittedName>
        <fullName evidence="3">PhzF family phenazine biosynthesis protein</fullName>
    </submittedName>
</protein>
<comment type="similarity">
    <text evidence="1">Belongs to the PhzF family.</text>
</comment>
<dbReference type="InterPro" id="IPR003719">
    <property type="entry name" value="Phenazine_PhzF-like"/>
</dbReference>
<dbReference type="Gene3D" id="3.10.310.10">
    <property type="entry name" value="Diaminopimelate Epimerase, Chain A, domain 1"/>
    <property type="match status" value="2"/>
</dbReference>
<dbReference type="Proteomes" id="UP000651050">
    <property type="component" value="Unassembled WGS sequence"/>
</dbReference>
<dbReference type="NCBIfam" id="TIGR00654">
    <property type="entry name" value="PhzF_family"/>
    <property type="match status" value="1"/>
</dbReference>
<evidence type="ECO:0000256" key="1">
    <source>
        <dbReference type="ARBA" id="ARBA00008270"/>
    </source>
</evidence>
<organism evidence="3 4">
    <name type="scientific">Caenimonas aquaedulcis</name>
    <dbReference type="NCBI Taxonomy" id="2793270"/>
    <lineage>
        <taxon>Bacteria</taxon>
        <taxon>Pseudomonadati</taxon>
        <taxon>Pseudomonadota</taxon>
        <taxon>Betaproteobacteria</taxon>
        <taxon>Burkholderiales</taxon>
        <taxon>Comamonadaceae</taxon>
        <taxon>Caenimonas</taxon>
    </lineage>
</organism>
<proteinExistence type="inferred from homology"/>
<dbReference type="GO" id="GO:0016853">
    <property type="term" value="F:isomerase activity"/>
    <property type="evidence" value="ECO:0007669"/>
    <property type="project" value="TreeGrafter"/>
</dbReference>
<name>A0A931H4P0_9BURK</name>
<dbReference type="GO" id="GO:0005737">
    <property type="term" value="C:cytoplasm"/>
    <property type="evidence" value="ECO:0007669"/>
    <property type="project" value="TreeGrafter"/>
</dbReference>
<dbReference type="SUPFAM" id="SSF54506">
    <property type="entry name" value="Diaminopimelate epimerase-like"/>
    <property type="match status" value="1"/>
</dbReference>
<evidence type="ECO:0000256" key="2">
    <source>
        <dbReference type="PIRSR" id="PIRSR016184-1"/>
    </source>
</evidence>
<accession>A0A931H4P0</accession>
<evidence type="ECO:0000313" key="4">
    <source>
        <dbReference type="Proteomes" id="UP000651050"/>
    </source>
</evidence>
<dbReference type="PANTHER" id="PTHR13774:SF32">
    <property type="entry name" value="ANTISENSE-ENHANCING SEQUENCE 1"/>
    <property type="match status" value="1"/>
</dbReference>
<dbReference type="PANTHER" id="PTHR13774">
    <property type="entry name" value="PHENAZINE BIOSYNTHESIS PROTEIN"/>
    <property type="match status" value="1"/>
</dbReference>
<gene>
    <name evidence="3" type="ORF">I5803_10910</name>
</gene>
<dbReference type="AlphaFoldDB" id="A0A931H4P0"/>
<dbReference type="PIRSF" id="PIRSF016184">
    <property type="entry name" value="PhzC_PhzF"/>
    <property type="match status" value="1"/>
</dbReference>
<comment type="caution">
    <text evidence="3">The sequence shown here is derived from an EMBL/GenBank/DDBJ whole genome shotgun (WGS) entry which is preliminary data.</text>
</comment>
<feature type="active site" evidence="2">
    <location>
        <position position="47"/>
    </location>
</feature>
<dbReference type="EMBL" id="JADWYS010000001">
    <property type="protein sequence ID" value="MBG9388529.1"/>
    <property type="molecule type" value="Genomic_DNA"/>
</dbReference>
<dbReference type="RefSeq" id="WP_196986383.1">
    <property type="nucleotide sequence ID" value="NZ_JADWYS010000001.1"/>
</dbReference>
<sequence length="282" mass="30041">MAQRNFKQVDVFTATPYRGNPLAVVLDGNGLGDEEMKHFARWTNLSETTFLLPPEDDAADYRVRIFTPGGELPFAGHPTLGSCHAWMEAGGKPRRKDVIVQQCKVGLVHLRRDGTRLAFAAPPLKRTAPSPAVLAQVAGALGLKSQQVIAAQILDNGPAWFSLLLDSPQTVLGLSPHHLELKNLGVKVGVAAAYEKPAPGAPQLEVRAFAAAIGINEDPVTGSLNAGLAEWLIADKHMPERYLAAQGACLDRAGRVHVERDAQGQVWVGGDSVTCIAGSVAL</sequence>